<accession>A0A268QV53</accession>
<name>A0A268QV53_SHOCL</name>
<gene>
    <name evidence="1" type="ORF">CHH61_25535</name>
</gene>
<proteinExistence type="predicted"/>
<dbReference type="EC" id="1.18.1.2" evidence="1"/>
<dbReference type="EMBL" id="NPBS01000792">
    <property type="protein sequence ID" value="PAF11762.1"/>
    <property type="molecule type" value="Genomic_DNA"/>
</dbReference>
<comment type="caution">
    <text evidence="1">The sequence shown here is derived from an EMBL/GenBank/DDBJ whole genome shotgun (WGS) entry which is preliminary data.</text>
</comment>
<evidence type="ECO:0000313" key="1">
    <source>
        <dbReference type="EMBL" id="PAF11762.1"/>
    </source>
</evidence>
<organism evidence="1 2">
    <name type="scientific">Shouchella clausii</name>
    <name type="common">Alkalihalobacillus clausii</name>
    <dbReference type="NCBI Taxonomy" id="79880"/>
    <lineage>
        <taxon>Bacteria</taxon>
        <taxon>Bacillati</taxon>
        <taxon>Bacillota</taxon>
        <taxon>Bacilli</taxon>
        <taxon>Bacillales</taxon>
        <taxon>Bacillaceae</taxon>
        <taxon>Shouchella</taxon>
    </lineage>
</organism>
<evidence type="ECO:0000313" key="2">
    <source>
        <dbReference type="Proteomes" id="UP000216133"/>
    </source>
</evidence>
<dbReference type="Gene3D" id="3.50.50.60">
    <property type="entry name" value="FAD/NAD(P)-binding domain"/>
    <property type="match status" value="1"/>
</dbReference>
<dbReference type="Proteomes" id="UP000216133">
    <property type="component" value="Unassembled WGS sequence"/>
</dbReference>
<dbReference type="GO" id="GO:0004324">
    <property type="term" value="F:ferredoxin-NADP+ reductase activity"/>
    <property type="evidence" value="ECO:0007669"/>
    <property type="project" value="UniProtKB-EC"/>
</dbReference>
<reference evidence="1 2" key="1">
    <citation type="submission" date="2017-07" db="EMBL/GenBank/DDBJ databases">
        <title>Isolation and whole genome analysis of endospore-forming bacteria from heroin.</title>
        <authorList>
            <person name="Kalinowski J."/>
            <person name="Ahrens B."/>
            <person name="Al-Dilaimi A."/>
            <person name="Winkler A."/>
            <person name="Wibberg D."/>
            <person name="Schleenbecker U."/>
            <person name="Ruckert C."/>
            <person name="Wolfel R."/>
            <person name="Grass G."/>
        </authorList>
    </citation>
    <scope>NUCLEOTIDE SEQUENCE [LARGE SCALE GENOMIC DNA]</scope>
    <source>
        <strain evidence="1 2">7523-2</strain>
    </source>
</reference>
<dbReference type="SUPFAM" id="SSF51905">
    <property type="entry name" value="FAD/NAD(P)-binding domain"/>
    <property type="match status" value="1"/>
</dbReference>
<dbReference type="AlphaFoldDB" id="A0A268QV53"/>
<feature type="non-terminal residue" evidence="1">
    <location>
        <position position="1"/>
    </location>
</feature>
<protein>
    <submittedName>
        <fullName evidence="1">Ferredoxin--NADP(+) reductase</fullName>
        <ecNumber evidence="1">1.18.1.2</ecNumber>
    </submittedName>
</protein>
<dbReference type="InterPro" id="IPR036188">
    <property type="entry name" value="FAD/NAD-bd_sf"/>
</dbReference>
<keyword evidence="1" id="KW-0560">Oxidoreductase</keyword>
<sequence length="60" mass="6437">RMETNTEGIYAAGDICTYDGKVKLIACGFGEAPTAVNHAKSYIDPKAKVQPMHSSSMFGK</sequence>